<feature type="transmembrane region" description="Helical" evidence="2">
    <location>
        <begin position="141"/>
        <end position="163"/>
    </location>
</feature>
<dbReference type="KEGG" id="aagg:ETAA8_35670"/>
<keyword evidence="3" id="KW-0482">Metalloprotease</keyword>
<sequence length="737" mass="80924">MSQLQVRMRPDLILEQSAPGEAWVVQDPLSLRYFHLRDEECALLRMLDGRLTLEELRQRFEVMFAPLQLTAAQLQAFLHRLHELGLLIVDAHGQGAVVARRYAAFRRKTLLLSLANPLAIRLPGVPAAAWVDWLYRRCRFLLTPTVLALCSLFVLGAAALIVVQWPEFWNRLPAAEAFFALDQGIWFLVALIAVKCLHELGHALALTHFGGKVHAVGVTLLLFSPALYCDVSDAWRLHPTWKRVVVSAAGMLVELVLAAAAVFLWRFSEPGLVHALSLRVLFICTVSTLLFNANPLIRGDGYYILSDLVKIPNLGQESRSALSQLAGELLLGWPKSDDQLSSPWRTIPLALYGALSLLYGWFLIGAILWFFTAMLRPHGLSSVAIALAAVVIGGATLPPLVSAGRMFLRRSRRPRVQRGRVTLSALVMLAIGLAIGLLPLPFHVSAPMWLEPAQPHNVYVTVPGIMSHQIAPGTRVKRGESLAVLKNPQLEDQLTDLAAEAARHQLRLAQLRLLIGNDPSVGPLIPAEEKTLEDVRQRLKQAAEEAERLTLRAQRDGAVIEPASTPSTPEEGGLTRLPAWSGSPLEPRNLGCLLEAGTLVCQIAEPEVVEASALIDQRDLPWVRKGQRVRLWVEQGPVHFCSGTIVDLARTDAKDLPPSLLAALRVPDAAPASANPNRAAMEELSGGRILYQARIELDAAPSAPLRVGMLGRVRIAADWQTLGSRLWRTLQQTFSSG</sequence>
<dbReference type="EMBL" id="CP036274">
    <property type="protein sequence ID" value="QDU28466.1"/>
    <property type="molecule type" value="Genomic_DNA"/>
</dbReference>
<feature type="transmembrane region" description="Helical" evidence="2">
    <location>
        <begin position="421"/>
        <end position="442"/>
    </location>
</feature>
<keyword evidence="1" id="KW-0175">Coiled coil</keyword>
<dbReference type="GO" id="GO:0004222">
    <property type="term" value="F:metalloendopeptidase activity"/>
    <property type="evidence" value="ECO:0007669"/>
    <property type="project" value="InterPro"/>
</dbReference>
<evidence type="ECO:0000256" key="1">
    <source>
        <dbReference type="SAM" id="Coils"/>
    </source>
</evidence>
<dbReference type="GO" id="GO:0016020">
    <property type="term" value="C:membrane"/>
    <property type="evidence" value="ECO:0007669"/>
    <property type="project" value="InterPro"/>
</dbReference>
<dbReference type="Gene3D" id="2.40.30.170">
    <property type="match status" value="1"/>
</dbReference>
<evidence type="ECO:0000313" key="4">
    <source>
        <dbReference type="Proteomes" id="UP000315017"/>
    </source>
</evidence>
<feature type="transmembrane region" description="Helical" evidence="2">
    <location>
        <begin position="349"/>
        <end position="371"/>
    </location>
</feature>
<feature type="transmembrane region" description="Helical" evidence="2">
    <location>
        <begin position="271"/>
        <end position="291"/>
    </location>
</feature>
<dbReference type="RefSeq" id="WP_145090799.1">
    <property type="nucleotide sequence ID" value="NZ_CP036274.1"/>
</dbReference>
<accession>A0A517YE16</accession>
<evidence type="ECO:0000313" key="3">
    <source>
        <dbReference type="EMBL" id="QDU28466.1"/>
    </source>
</evidence>
<evidence type="ECO:0000256" key="2">
    <source>
        <dbReference type="SAM" id="Phobius"/>
    </source>
</evidence>
<dbReference type="PANTHER" id="PTHR13325:SF3">
    <property type="entry name" value="MEMBRANE-BOUND TRANSCRIPTION FACTOR SITE-2 PROTEASE"/>
    <property type="match status" value="1"/>
</dbReference>
<organism evidence="3 4">
    <name type="scientific">Anatilimnocola aggregata</name>
    <dbReference type="NCBI Taxonomy" id="2528021"/>
    <lineage>
        <taxon>Bacteria</taxon>
        <taxon>Pseudomonadati</taxon>
        <taxon>Planctomycetota</taxon>
        <taxon>Planctomycetia</taxon>
        <taxon>Pirellulales</taxon>
        <taxon>Pirellulaceae</taxon>
        <taxon>Anatilimnocola</taxon>
    </lineage>
</organism>
<dbReference type="GO" id="GO:0031293">
    <property type="term" value="P:membrane protein intracellular domain proteolysis"/>
    <property type="evidence" value="ECO:0007669"/>
    <property type="project" value="TreeGrafter"/>
</dbReference>
<keyword evidence="3" id="KW-0378">Hydrolase</keyword>
<feature type="transmembrane region" description="Helical" evidence="2">
    <location>
        <begin position="200"/>
        <end position="223"/>
    </location>
</feature>
<protein>
    <submittedName>
        <fullName evidence="3">Peptide zinc metalloprotease protein YydH</fullName>
    </submittedName>
</protein>
<keyword evidence="2" id="KW-0812">Transmembrane</keyword>
<name>A0A517YE16_9BACT</name>
<reference evidence="3 4" key="1">
    <citation type="submission" date="2019-02" db="EMBL/GenBank/DDBJ databases">
        <title>Deep-cultivation of Planctomycetes and their phenomic and genomic characterization uncovers novel biology.</title>
        <authorList>
            <person name="Wiegand S."/>
            <person name="Jogler M."/>
            <person name="Boedeker C."/>
            <person name="Pinto D."/>
            <person name="Vollmers J."/>
            <person name="Rivas-Marin E."/>
            <person name="Kohn T."/>
            <person name="Peeters S.H."/>
            <person name="Heuer A."/>
            <person name="Rast P."/>
            <person name="Oberbeckmann S."/>
            <person name="Bunk B."/>
            <person name="Jeske O."/>
            <person name="Meyerdierks A."/>
            <person name="Storesund J.E."/>
            <person name="Kallscheuer N."/>
            <person name="Luecker S."/>
            <person name="Lage O.M."/>
            <person name="Pohl T."/>
            <person name="Merkel B.J."/>
            <person name="Hornburger P."/>
            <person name="Mueller R.-W."/>
            <person name="Bruemmer F."/>
            <person name="Labrenz M."/>
            <person name="Spormann A.M."/>
            <person name="Op den Camp H."/>
            <person name="Overmann J."/>
            <person name="Amann R."/>
            <person name="Jetten M.S.M."/>
            <person name="Mascher T."/>
            <person name="Medema M.H."/>
            <person name="Devos D.P."/>
            <person name="Kaster A.-K."/>
            <person name="Ovreas L."/>
            <person name="Rohde M."/>
            <person name="Galperin M.Y."/>
            <person name="Jogler C."/>
        </authorList>
    </citation>
    <scope>NUCLEOTIDE SEQUENCE [LARGE SCALE GENOMIC DNA]</scope>
    <source>
        <strain evidence="3 4">ETA_A8</strain>
    </source>
</reference>
<keyword evidence="2" id="KW-0472">Membrane</keyword>
<dbReference type="GO" id="GO:0005737">
    <property type="term" value="C:cytoplasm"/>
    <property type="evidence" value="ECO:0007669"/>
    <property type="project" value="TreeGrafter"/>
</dbReference>
<gene>
    <name evidence="3" type="primary">yydH_2</name>
    <name evidence="3" type="ORF">ETAA8_35670</name>
</gene>
<keyword evidence="3" id="KW-0645">Protease</keyword>
<keyword evidence="2" id="KW-1133">Transmembrane helix</keyword>
<keyword evidence="4" id="KW-1185">Reference proteome</keyword>
<feature type="transmembrane region" description="Helical" evidence="2">
    <location>
        <begin position="244"/>
        <end position="265"/>
    </location>
</feature>
<feature type="transmembrane region" description="Helical" evidence="2">
    <location>
        <begin position="175"/>
        <end position="194"/>
    </location>
</feature>
<dbReference type="Proteomes" id="UP000315017">
    <property type="component" value="Chromosome"/>
</dbReference>
<feature type="transmembrane region" description="Helical" evidence="2">
    <location>
        <begin position="383"/>
        <end position="401"/>
    </location>
</feature>
<dbReference type="InterPro" id="IPR001193">
    <property type="entry name" value="MBTPS2"/>
</dbReference>
<feature type="coiled-coil region" evidence="1">
    <location>
        <begin position="487"/>
        <end position="556"/>
    </location>
</feature>
<dbReference type="OrthoDB" id="9759690at2"/>
<dbReference type="PANTHER" id="PTHR13325">
    <property type="entry name" value="PROTEASE M50 MEMBRANE-BOUND TRANSCRIPTION FACTOR SITE 2 PROTEASE"/>
    <property type="match status" value="1"/>
</dbReference>
<dbReference type="AlphaFoldDB" id="A0A517YE16"/>
<feature type="transmembrane region" description="Helical" evidence="2">
    <location>
        <begin position="110"/>
        <end position="129"/>
    </location>
</feature>
<proteinExistence type="predicted"/>